<sequence>MSDTHWNWFALSSTFPRNAEFCWIGSAQQSELIASGVTGNYWPCTHRKEGEVCAVMLLIGAFPFLIHLDVDMMLQTKVILAKHRLKVDTEPQSADESAGRNQ</sequence>
<dbReference type="Proteomes" id="UP000823775">
    <property type="component" value="Unassembled WGS sequence"/>
</dbReference>
<name>A0ABS8WKU0_DATST</name>
<accession>A0ABS8WKU0</accession>
<comment type="caution">
    <text evidence="1">The sequence shown here is derived from an EMBL/GenBank/DDBJ whole genome shotgun (WGS) entry which is preliminary data.</text>
</comment>
<evidence type="ECO:0000313" key="1">
    <source>
        <dbReference type="EMBL" id="MCE3050102.1"/>
    </source>
</evidence>
<gene>
    <name evidence="1" type="ORF">HAX54_046467</name>
</gene>
<dbReference type="EMBL" id="JACEIK010007333">
    <property type="protein sequence ID" value="MCE3050102.1"/>
    <property type="molecule type" value="Genomic_DNA"/>
</dbReference>
<organism evidence="1 2">
    <name type="scientific">Datura stramonium</name>
    <name type="common">Jimsonweed</name>
    <name type="synonym">Common thornapple</name>
    <dbReference type="NCBI Taxonomy" id="4076"/>
    <lineage>
        <taxon>Eukaryota</taxon>
        <taxon>Viridiplantae</taxon>
        <taxon>Streptophyta</taxon>
        <taxon>Embryophyta</taxon>
        <taxon>Tracheophyta</taxon>
        <taxon>Spermatophyta</taxon>
        <taxon>Magnoliopsida</taxon>
        <taxon>eudicotyledons</taxon>
        <taxon>Gunneridae</taxon>
        <taxon>Pentapetalae</taxon>
        <taxon>asterids</taxon>
        <taxon>lamiids</taxon>
        <taxon>Solanales</taxon>
        <taxon>Solanaceae</taxon>
        <taxon>Solanoideae</taxon>
        <taxon>Datureae</taxon>
        <taxon>Datura</taxon>
    </lineage>
</organism>
<protein>
    <submittedName>
        <fullName evidence="1">Uncharacterized protein</fullName>
    </submittedName>
</protein>
<keyword evidence="2" id="KW-1185">Reference proteome</keyword>
<reference evidence="1 2" key="1">
    <citation type="journal article" date="2021" name="BMC Genomics">
        <title>Datura genome reveals duplications of psychoactive alkaloid biosynthetic genes and high mutation rate following tissue culture.</title>
        <authorList>
            <person name="Rajewski A."/>
            <person name="Carter-House D."/>
            <person name="Stajich J."/>
            <person name="Litt A."/>
        </authorList>
    </citation>
    <scope>NUCLEOTIDE SEQUENCE [LARGE SCALE GENOMIC DNA]</scope>
    <source>
        <strain evidence="1">AR-01</strain>
    </source>
</reference>
<evidence type="ECO:0000313" key="2">
    <source>
        <dbReference type="Proteomes" id="UP000823775"/>
    </source>
</evidence>
<proteinExistence type="predicted"/>